<dbReference type="EMBL" id="CM037155">
    <property type="protein sequence ID" value="KAH7846734.1"/>
    <property type="molecule type" value="Genomic_DNA"/>
</dbReference>
<comment type="caution">
    <text evidence="1">The sequence shown here is derived from an EMBL/GenBank/DDBJ whole genome shotgun (WGS) entry which is preliminary data.</text>
</comment>
<evidence type="ECO:0000313" key="2">
    <source>
        <dbReference type="Proteomes" id="UP000828048"/>
    </source>
</evidence>
<dbReference type="Proteomes" id="UP000828048">
    <property type="component" value="Chromosome 5"/>
</dbReference>
<evidence type="ECO:0000313" key="1">
    <source>
        <dbReference type="EMBL" id="KAH7846734.1"/>
    </source>
</evidence>
<accession>A0ACB7Y0L5</accession>
<proteinExistence type="predicted"/>
<gene>
    <name evidence="1" type="ORF">Vadar_017490</name>
</gene>
<sequence length="596" mass="68122">MFEGGFLEQFHHFMIPSSTPTSSSSSSPTPSSLALSFPLHIPSPSSTQTFPITPPPAAAAAVCSTFEFPYPVPPPVLPLLQLDLPHKVDDEKLLVTMIDNPTSRSLEHQRDRRSGIPDQLLFDPWTNDEVLALLRIRSSIQSWIPDFTWEHVSRKLAELGYRRSGEICKQKFEEESSRHFDSLNSTYAMKNYYTRPFFSELEEFCHGENSSHVLVERNQNIVVQKLANREEEEEEDVDNVGQQQISLVEDSRNETLRENDCQKLESKKRKRHSHHRRKFKMLKGFCEDILNKMIAQQEDLQNRIIEDMLKREEEKIAREEAWKKQEIERIDKEVEIRAHEQAIASDRQTKLIALLNNFTPKNSSVENHSSRKRNHATNDNFAEISKGGTTSISSTSCSILIQPDHQNPNQVCQPNDVQNPSFVETEKKNPGEILENENPSSTQAQIDAANNRSTPQKLEKEMREDLGKRWPRDEVLALINLRCSSQNNSEDKELGGGGGGGAAKGPLWERISQRMLELGYKRSAKRCKEKWENINKYFRKTKDVNKKRNADSRTCPYFHQLNTLYAQGTSLVHLAPPGQDDGQENHSPTAEANLEV</sequence>
<keyword evidence="2" id="KW-1185">Reference proteome</keyword>
<reference evidence="1 2" key="1">
    <citation type="journal article" date="2021" name="Hortic Res">
        <title>High-quality reference genome and annotation aids understanding of berry development for evergreen blueberry (Vaccinium darrowii).</title>
        <authorList>
            <person name="Yu J."/>
            <person name="Hulse-Kemp A.M."/>
            <person name="Babiker E."/>
            <person name="Staton M."/>
        </authorList>
    </citation>
    <scope>NUCLEOTIDE SEQUENCE [LARGE SCALE GENOMIC DNA]</scope>
    <source>
        <strain evidence="2">cv. NJ 8807/NJ 8810</strain>
        <tissue evidence="1">Young leaf</tissue>
    </source>
</reference>
<organism evidence="1 2">
    <name type="scientific">Vaccinium darrowii</name>
    <dbReference type="NCBI Taxonomy" id="229202"/>
    <lineage>
        <taxon>Eukaryota</taxon>
        <taxon>Viridiplantae</taxon>
        <taxon>Streptophyta</taxon>
        <taxon>Embryophyta</taxon>
        <taxon>Tracheophyta</taxon>
        <taxon>Spermatophyta</taxon>
        <taxon>Magnoliopsida</taxon>
        <taxon>eudicotyledons</taxon>
        <taxon>Gunneridae</taxon>
        <taxon>Pentapetalae</taxon>
        <taxon>asterids</taxon>
        <taxon>Ericales</taxon>
        <taxon>Ericaceae</taxon>
        <taxon>Vaccinioideae</taxon>
        <taxon>Vaccinieae</taxon>
        <taxon>Vaccinium</taxon>
    </lineage>
</organism>
<protein>
    <submittedName>
        <fullName evidence="1">Uncharacterized protein</fullName>
    </submittedName>
</protein>
<name>A0ACB7Y0L5_9ERIC</name>